<keyword evidence="2" id="KW-1185">Reference proteome</keyword>
<dbReference type="Proteomes" id="UP000239007">
    <property type="component" value="Unassembled WGS sequence"/>
</dbReference>
<accession>A0A2S7UXL9</accession>
<dbReference type="EMBL" id="MSCH01000003">
    <property type="protein sequence ID" value="PQJ54519.1"/>
    <property type="molecule type" value="Genomic_DNA"/>
</dbReference>
<organism evidence="1 2">
    <name type="scientific">Psychrosphaera saromensis</name>
    <dbReference type="NCBI Taxonomy" id="716813"/>
    <lineage>
        <taxon>Bacteria</taxon>
        <taxon>Pseudomonadati</taxon>
        <taxon>Pseudomonadota</taxon>
        <taxon>Gammaproteobacteria</taxon>
        <taxon>Alteromonadales</taxon>
        <taxon>Pseudoalteromonadaceae</taxon>
        <taxon>Psychrosphaera</taxon>
    </lineage>
</organism>
<sequence length="304" mass="34367">MSNEQAPTWHQGELTMQKRVGTDKRMADIGPRFIRDFMPEQHRDYFANLFMIFIGYTDRHSQPSASVLFGELGFIHSPSDTSLVINTQNTMGDFIHQELEVGDKVGLVGVEFDTKRRNRLNAVVADISQKNITINVLQSFGNCPKYIQDKTFKTNVAYGDFSTTTRSVLDATDKQLITQADTFFIASSFDDGEALRNRGVDMSHRGGEAGFVKMNDKGQLLVEDYYGNGFFNTMGNLLHNPIASLLFFDWQNGHLLQLTVSSEILWDDNGKTDSNEKTNAERTLRFTPLKVDILHNGLAYLQKD</sequence>
<gene>
    <name evidence="1" type="ORF">BTO11_13255</name>
</gene>
<name>A0A2S7UXL9_9GAMM</name>
<dbReference type="PANTHER" id="PTHR42815">
    <property type="entry name" value="FAD-BINDING, PUTATIVE (AFU_ORTHOLOGUE AFUA_6G07600)-RELATED"/>
    <property type="match status" value="1"/>
</dbReference>
<reference evidence="1 2" key="1">
    <citation type="submission" date="2016-12" db="EMBL/GenBank/DDBJ databases">
        <title>Diversity of luminous bacteria.</title>
        <authorList>
            <person name="Yoshizawa S."/>
            <person name="Kogure K."/>
        </authorList>
    </citation>
    <scope>NUCLEOTIDE SEQUENCE [LARGE SCALE GENOMIC DNA]</scope>
    <source>
        <strain evidence="1 2">SA4-48</strain>
    </source>
</reference>
<protein>
    <submittedName>
        <fullName evidence="1">Uncharacterized protein</fullName>
    </submittedName>
</protein>
<evidence type="ECO:0000313" key="1">
    <source>
        <dbReference type="EMBL" id="PQJ54519.1"/>
    </source>
</evidence>
<dbReference type="PANTHER" id="PTHR42815:SF2">
    <property type="entry name" value="FAD-BINDING, PUTATIVE (AFU_ORTHOLOGUE AFUA_6G07600)-RELATED"/>
    <property type="match status" value="1"/>
</dbReference>
<dbReference type="RefSeq" id="WP_181135908.1">
    <property type="nucleotide sequence ID" value="NZ_BMYG01000001.1"/>
</dbReference>
<dbReference type="Gene3D" id="2.30.110.10">
    <property type="entry name" value="Electron Transport, Fmn-binding Protein, Chain A"/>
    <property type="match status" value="1"/>
</dbReference>
<proteinExistence type="predicted"/>
<comment type="caution">
    <text evidence="1">The sequence shown here is derived from an EMBL/GenBank/DDBJ whole genome shotgun (WGS) entry which is preliminary data.</text>
</comment>
<dbReference type="InterPro" id="IPR012349">
    <property type="entry name" value="Split_barrel_FMN-bd"/>
</dbReference>
<dbReference type="AlphaFoldDB" id="A0A2S7UXL9"/>
<evidence type="ECO:0000313" key="2">
    <source>
        <dbReference type="Proteomes" id="UP000239007"/>
    </source>
</evidence>